<keyword evidence="3" id="KW-1185">Reference proteome</keyword>
<evidence type="ECO:0000313" key="3">
    <source>
        <dbReference type="Proteomes" id="UP000051448"/>
    </source>
</evidence>
<evidence type="ECO:0000313" key="2">
    <source>
        <dbReference type="EMBL" id="KRL07448.1"/>
    </source>
</evidence>
<dbReference type="OrthoDB" id="2248799at2"/>
<name>A0A0R1MUW5_9LACO</name>
<proteinExistence type="predicted"/>
<protein>
    <submittedName>
        <fullName evidence="2">Uncharacterized protein</fullName>
    </submittedName>
</protein>
<feature type="compositionally biased region" description="Basic and acidic residues" evidence="1">
    <location>
        <begin position="1"/>
        <end position="18"/>
    </location>
</feature>
<gene>
    <name evidence="2" type="ORF">FC92_GL001837</name>
</gene>
<dbReference type="AlphaFoldDB" id="A0A0R1MUW5"/>
<accession>A0A0R1MUW5</accession>
<comment type="caution">
    <text evidence="2">The sequence shown here is derived from an EMBL/GenBank/DDBJ whole genome shotgun (WGS) entry which is preliminary data.</text>
</comment>
<evidence type="ECO:0000256" key="1">
    <source>
        <dbReference type="SAM" id="MobiDB-lite"/>
    </source>
</evidence>
<dbReference type="Proteomes" id="UP000051448">
    <property type="component" value="Unassembled WGS sequence"/>
</dbReference>
<dbReference type="RefSeq" id="WP_057869090.1">
    <property type="nucleotide sequence ID" value="NZ_AZDX01000006.1"/>
</dbReference>
<dbReference type="GeneID" id="98310860"/>
<dbReference type="EMBL" id="AZDX01000006">
    <property type="protein sequence ID" value="KRL07448.1"/>
    <property type="molecule type" value="Genomic_DNA"/>
</dbReference>
<organism evidence="2 3">
    <name type="scientific">Liquorilactobacillus hordei DSM 19519</name>
    <dbReference type="NCBI Taxonomy" id="1423759"/>
    <lineage>
        <taxon>Bacteria</taxon>
        <taxon>Bacillati</taxon>
        <taxon>Bacillota</taxon>
        <taxon>Bacilli</taxon>
        <taxon>Lactobacillales</taxon>
        <taxon>Lactobacillaceae</taxon>
        <taxon>Liquorilactobacillus</taxon>
    </lineage>
</organism>
<reference evidence="2 3" key="1">
    <citation type="journal article" date="2015" name="Genome Announc.">
        <title>Expanding the biotechnology potential of lactobacilli through comparative genomics of 213 strains and associated genera.</title>
        <authorList>
            <person name="Sun Z."/>
            <person name="Harris H.M."/>
            <person name="McCann A."/>
            <person name="Guo C."/>
            <person name="Argimon S."/>
            <person name="Zhang W."/>
            <person name="Yang X."/>
            <person name="Jeffery I.B."/>
            <person name="Cooney J.C."/>
            <person name="Kagawa T.F."/>
            <person name="Liu W."/>
            <person name="Song Y."/>
            <person name="Salvetti E."/>
            <person name="Wrobel A."/>
            <person name="Rasinkangas P."/>
            <person name="Parkhill J."/>
            <person name="Rea M.C."/>
            <person name="O'Sullivan O."/>
            <person name="Ritari J."/>
            <person name="Douillard F.P."/>
            <person name="Paul Ross R."/>
            <person name="Yang R."/>
            <person name="Briner A.E."/>
            <person name="Felis G.E."/>
            <person name="de Vos W.M."/>
            <person name="Barrangou R."/>
            <person name="Klaenhammer T.R."/>
            <person name="Caufield P.W."/>
            <person name="Cui Y."/>
            <person name="Zhang H."/>
            <person name="O'Toole P.W."/>
        </authorList>
    </citation>
    <scope>NUCLEOTIDE SEQUENCE [LARGE SCALE GENOMIC DNA]</scope>
    <source>
        <strain evidence="2 3">DSM 19519</strain>
    </source>
</reference>
<sequence length="333" mass="38494">MSKEYEKPTEVFKPHNNSDIEPTESATTLSTAGRLISYNNQLKDGLENGYSFTKLLDQLITTTHADELFASARALSTYQLDTAYLTFPQQYSQSDFYLIFINRLMALHDRERVILQSSDQYKELYHEFPGINSAGYFIFKLESTVQGGAYYTEKTTGEALFYLNLEKHVLRFNSRAVTQLLLVEYHDRIGQDSIKGFENYLLDIGNFLKKDYGFDVDLTLLDPSNSAVYQLADSNLPSSIIDRLFVEAANGGRMLELGENSSPILRLDNGIVIELFEQHNYEENLDLGWVIQVYDQQHEVAWFDVLLRYEFLRTWYLENLNALEIQSDVLYFN</sequence>
<dbReference type="PATRIC" id="fig|1423759.3.peg.1920"/>
<feature type="region of interest" description="Disordered" evidence="1">
    <location>
        <begin position="1"/>
        <end position="26"/>
    </location>
</feature>
<dbReference type="STRING" id="1423759.FC92_GL001837"/>